<evidence type="ECO:0000313" key="1">
    <source>
        <dbReference type="EMBL" id="MBC4018196.1"/>
    </source>
</evidence>
<protein>
    <submittedName>
        <fullName evidence="1">Uncharacterized protein</fullName>
    </submittedName>
</protein>
<dbReference type="RefSeq" id="WP_186772951.1">
    <property type="nucleotide sequence ID" value="NZ_JACOMF010000045.1"/>
</dbReference>
<sequence length="112" mass="11508">MAARKPRAARPVDAALNRLLALAGRGVSPNRMAREVDAIVAEWRQGVAGEDGADIKDQLDELREQLVAGVAAAEEAVSDVDASDAGAVKQAGHLLASLVATRDAAQDALAVA</sequence>
<comment type="caution">
    <text evidence="1">The sequence shown here is derived from an EMBL/GenBank/DDBJ whole genome shotgun (WGS) entry which is preliminary data.</text>
</comment>
<dbReference type="AlphaFoldDB" id="A0A9X0R265"/>
<reference evidence="1" key="1">
    <citation type="submission" date="2020-08" db="EMBL/GenBank/DDBJ databases">
        <authorList>
            <person name="Hu Y."/>
            <person name="Nguyen S.V."/>
            <person name="Li F."/>
            <person name="Fanning S."/>
        </authorList>
    </citation>
    <scope>NUCLEOTIDE SEQUENCE</scope>
    <source>
        <strain evidence="1">SYSU D8009</strain>
    </source>
</reference>
<organism evidence="1 2">
    <name type="scientific">Siccirubricoccus deserti</name>
    <dbReference type="NCBI Taxonomy" id="2013562"/>
    <lineage>
        <taxon>Bacteria</taxon>
        <taxon>Pseudomonadati</taxon>
        <taxon>Pseudomonadota</taxon>
        <taxon>Alphaproteobacteria</taxon>
        <taxon>Acetobacterales</taxon>
        <taxon>Roseomonadaceae</taxon>
        <taxon>Siccirubricoccus</taxon>
    </lineage>
</organism>
<name>A0A9X0R265_9PROT</name>
<gene>
    <name evidence="1" type="ORF">H7965_23155</name>
</gene>
<dbReference type="EMBL" id="JACOMF010000045">
    <property type="protein sequence ID" value="MBC4018196.1"/>
    <property type="molecule type" value="Genomic_DNA"/>
</dbReference>
<evidence type="ECO:0000313" key="2">
    <source>
        <dbReference type="Proteomes" id="UP000600101"/>
    </source>
</evidence>
<keyword evidence="2" id="KW-1185">Reference proteome</keyword>
<accession>A0A9X0R265</accession>
<dbReference type="Proteomes" id="UP000600101">
    <property type="component" value="Unassembled WGS sequence"/>
</dbReference>
<proteinExistence type="predicted"/>